<sequence>IQVADEAWKLLNTPKSEVKNQTILLSDCWKIYAEKKDLDLEERGNKKTLQRWNYFLEFAGDCVLDNSEIHDRLDRYVEYREQCRKDAIKAGKKPSPSSSTIHKEIDMACAIINQVVKLHRLQIRIVKPDIQKTEPEVREVLTPNEVIDIINIAQDTQTRFYKPWKELALLILAQTSCIASELKRLTKDSVLLDQEVPVIKIAGEVKTKHRLRTIPLVYKVDRIKELIDTEQSELILGEVANTTESNLSRQLINLITNINPNATAYSLRHTFKHNAQLKDINPLHIAYLGGWSGSSLGLNEIMVNYGKGGMETPQMLLTLQNVMKKINSHLLETEPNTNNVVELRA</sequence>
<dbReference type="InterPro" id="IPR011010">
    <property type="entry name" value="DNA_brk_join_enz"/>
</dbReference>
<protein>
    <recommendedName>
        <fullName evidence="3">Tyr recombinase domain-containing protein</fullName>
    </recommendedName>
</protein>
<dbReference type="GO" id="GO:0015074">
    <property type="term" value="P:DNA integration"/>
    <property type="evidence" value="ECO:0007669"/>
    <property type="project" value="InterPro"/>
</dbReference>
<dbReference type="GO" id="GO:0006310">
    <property type="term" value="P:DNA recombination"/>
    <property type="evidence" value="ECO:0007669"/>
    <property type="project" value="UniProtKB-KW"/>
</dbReference>
<dbReference type="AlphaFoldDB" id="A0A382M9H0"/>
<evidence type="ECO:0008006" key="3">
    <source>
        <dbReference type="Google" id="ProtNLM"/>
    </source>
</evidence>
<dbReference type="GO" id="GO:0003677">
    <property type="term" value="F:DNA binding"/>
    <property type="evidence" value="ECO:0007669"/>
    <property type="project" value="InterPro"/>
</dbReference>
<dbReference type="EMBL" id="UINC01092171">
    <property type="protein sequence ID" value="SVC45529.1"/>
    <property type="molecule type" value="Genomic_DNA"/>
</dbReference>
<proteinExistence type="predicted"/>
<name>A0A382M9H0_9ZZZZ</name>
<dbReference type="InterPro" id="IPR013762">
    <property type="entry name" value="Integrase-like_cat_sf"/>
</dbReference>
<evidence type="ECO:0000313" key="2">
    <source>
        <dbReference type="EMBL" id="SVC45529.1"/>
    </source>
</evidence>
<dbReference type="Gene3D" id="1.10.443.10">
    <property type="entry name" value="Intergrase catalytic core"/>
    <property type="match status" value="1"/>
</dbReference>
<reference evidence="2" key="1">
    <citation type="submission" date="2018-05" db="EMBL/GenBank/DDBJ databases">
        <authorList>
            <person name="Lanie J.A."/>
            <person name="Ng W.-L."/>
            <person name="Kazmierczak K.M."/>
            <person name="Andrzejewski T.M."/>
            <person name="Davidsen T.M."/>
            <person name="Wayne K.J."/>
            <person name="Tettelin H."/>
            <person name="Glass J.I."/>
            <person name="Rusch D."/>
            <person name="Podicherti R."/>
            <person name="Tsui H.-C.T."/>
            <person name="Winkler M.E."/>
        </authorList>
    </citation>
    <scope>NUCLEOTIDE SEQUENCE</scope>
</reference>
<dbReference type="SUPFAM" id="SSF56349">
    <property type="entry name" value="DNA breaking-rejoining enzymes"/>
    <property type="match status" value="1"/>
</dbReference>
<gene>
    <name evidence="2" type="ORF">METZ01_LOCUS298383</name>
</gene>
<feature type="non-terminal residue" evidence="2">
    <location>
        <position position="1"/>
    </location>
</feature>
<evidence type="ECO:0000256" key="1">
    <source>
        <dbReference type="ARBA" id="ARBA00023172"/>
    </source>
</evidence>
<accession>A0A382M9H0</accession>
<keyword evidence="1" id="KW-0233">DNA recombination</keyword>
<organism evidence="2">
    <name type="scientific">marine metagenome</name>
    <dbReference type="NCBI Taxonomy" id="408172"/>
    <lineage>
        <taxon>unclassified sequences</taxon>
        <taxon>metagenomes</taxon>
        <taxon>ecological metagenomes</taxon>
    </lineage>
</organism>